<accession>A0A0N4X8Q4</accession>
<organism evidence="3">
    <name type="scientific">Haemonchus placei</name>
    <name type="common">Barber's pole worm</name>
    <dbReference type="NCBI Taxonomy" id="6290"/>
    <lineage>
        <taxon>Eukaryota</taxon>
        <taxon>Metazoa</taxon>
        <taxon>Ecdysozoa</taxon>
        <taxon>Nematoda</taxon>
        <taxon>Chromadorea</taxon>
        <taxon>Rhabditida</taxon>
        <taxon>Rhabditina</taxon>
        <taxon>Rhabditomorpha</taxon>
        <taxon>Strongyloidea</taxon>
        <taxon>Trichostrongylidae</taxon>
        <taxon>Haemonchus</taxon>
    </lineage>
</organism>
<dbReference type="Proteomes" id="UP000268014">
    <property type="component" value="Unassembled WGS sequence"/>
</dbReference>
<proteinExistence type="predicted"/>
<evidence type="ECO:0000313" key="1">
    <source>
        <dbReference type="EMBL" id="VDO85732.1"/>
    </source>
</evidence>
<name>A0A0N4X8Q4_HAEPC</name>
<sequence length="66" mass="7800">MALLIGVRSTNFGIQETRLPIKVIHKWFSTEFNQTLRTELSSTIDVKKLIKNWSNREATCHLYHQR</sequence>
<reference evidence="3" key="1">
    <citation type="submission" date="2017-02" db="UniProtKB">
        <authorList>
            <consortium name="WormBaseParasite"/>
        </authorList>
    </citation>
    <scope>IDENTIFICATION</scope>
</reference>
<evidence type="ECO:0000313" key="3">
    <source>
        <dbReference type="WBParaSite" id="HPLM_0002074601-mRNA-1"/>
    </source>
</evidence>
<dbReference type="EMBL" id="UZAF01022532">
    <property type="protein sequence ID" value="VDO85732.1"/>
    <property type="molecule type" value="Genomic_DNA"/>
</dbReference>
<protein>
    <submittedName>
        <fullName evidence="1 3">Uncharacterized protein</fullName>
    </submittedName>
</protein>
<gene>
    <name evidence="1" type="ORF">HPLM_LOCUS20738</name>
</gene>
<reference evidence="1 2" key="2">
    <citation type="submission" date="2018-11" db="EMBL/GenBank/DDBJ databases">
        <authorList>
            <consortium name="Pathogen Informatics"/>
        </authorList>
    </citation>
    <scope>NUCLEOTIDE SEQUENCE [LARGE SCALE GENOMIC DNA]</scope>
    <source>
        <strain evidence="1 2">MHpl1</strain>
    </source>
</reference>
<dbReference type="AlphaFoldDB" id="A0A0N4X8Q4"/>
<keyword evidence="2" id="KW-1185">Reference proteome</keyword>
<evidence type="ECO:0000313" key="2">
    <source>
        <dbReference type="Proteomes" id="UP000268014"/>
    </source>
</evidence>
<dbReference type="WBParaSite" id="HPLM_0002074601-mRNA-1">
    <property type="protein sequence ID" value="HPLM_0002074601-mRNA-1"/>
    <property type="gene ID" value="HPLM_0002074601"/>
</dbReference>